<dbReference type="InterPro" id="IPR006059">
    <property type="entry name" value="SBP"/>
</dbReference>
<keyword evidence="1" id="KW-0732">Signal</keyword>
<evidence type="ECO:0000313" key="2">
    <source>
        <dbReference type="EMBL" id="KIH99760.1"/>
    </source>
</evidence>
<dbReference type="Pfam" id="PF01547">
    <property type="entry name" value="SBP_bac_1"/>
    <property type="match status" value="1"/>
</dbReference>
<dbReference type="PANTHER" id="PTHR43649:SF12">
    <property type="entry name" value="DIACETYLCHITOBIOSE BINDING PROTEIN DASA"/>
    <property type="match status" value="1"/>
</dbReference>
<comment type="caution">
    <text evidence="2">The sequence shown here is derived from an EMBL/GenBank/DDBJ whole genome shotgun (WGS) entry which is preliminary data.</text>
</comment>
<evidence type="ECO:0000256" key="1">
    <source>
        <dbReference type="SAM" id="SignalP"/>
    </source>
</evidence>
<keyword evidence="3" id="KW-1185">Reference proteome</keyword>
<feature type="signal peptide" evidence="1">
    <location>
        <begin position="1"/>
        <end position="24"/>
    </location>
</feature>
<feature type="chain" id="PRO_5038574773" evidence="1">
    <location>
        <begin position="25"/>
        <end position="439"/>
    </location>
</feature>
<accession>A0A0C2JLD4</accession>
<sequence length="439" mass="47327">MVVKIPAKAVVSASTALGMVAALTACGSGEESGDQTLTYWASNQGASVEEDKKVLEPVLDRFTEETGVEVELEVIPWSELYNRILTAVSSGDGPDVLNIGNTWAASLQKTGAFVPYEGEDLEAAGGEGRFVETSFATGGAEGEPPTSVPLYGLSYALFYNPTMFEEAGIEEPPSTWEEFTDTAEKLTKDTDGDGETDQYGFTMEAGSERQNSHFAHVLGMQQGGQLWGDGPSFSSPEVVDGVKMRLDMMTEQEIVDPSNAEFSDGTQSIGDFVDERAAMMMMQGSARTTLASRDFDNYEVAQIPMMDPLPGEPIQSHAAGINISVFNDTDDKEAALQLVEHLTSPEEQVYLSQEFQTLPVATEAYDNEELQSESMDTFRTILTDHAAPMPLIPEEGQMETVLGESIAGLFADAATGSEITEADVRKAMEEAETQMNAAN</sequence>
<reference evidence="3" key="1">
    <citation type="journal article" date="2015" name="Chem. Biol.">
        <title>Structure, bioactivity, and resistance mechanism of streptomonomicin, an unusual lasso Peptide from an understudied halophilic actinomycete.</title>
        <authorList>
            <person name="Metelev M."/>
            <person name="Tietz J.I."/>
            <person name="Melby J.O."/>
            <person name="Blair P.M."/>
            <person name="Zhu L."/>
            <person name="Livnat I."/>
            <person name="Severinov K."/>
            <person name="Mitchell D.A."/>
        </authorList>
    </citation>
    <scope>NUCLEOTIDE SEQUENCE [LARGE SCALE GENOMIC DNA]</scope>
    <source>
        <strain evidence="3">YIM 90003</strain>
    </source>
</reference>
<dbReference type="InterPro" id="IPR050490">
    <property type="entry name" value="Bact_solute-bd_prot1"/>
</dbReference>
<dbReference type="PANTHER" id="PTHR43649">
    <property type="entry name" value="ARABINOSE-BINDING PROTEIN-RELATED"/>
    <property type="match status" value="1"/>
</dbReference>
<dbReference type="STRING" id="183763.LP52_06045"/>
<proteinExistence type="predicted"/>
<protein>
    <submittedName>
        <fullName evidence="2">ABC transporter substrate-binding protein</fullName>
    </submittedName>
</protein>
<dbReference type="Proteomes" id="UP000031675">
    <property type="component" value="Unassembled WGS sequence"/>
</dbReference>
<dbReference type="PROSITE" id="PS51257">
    <property type="entry name" value="PROKAR_LIPOPROTEIN"/>
    <property type="match status" value="1"/>
</dbReference>
<dbReference type="AlphaFoldDB" id="A0A0C2JLD4"/>
<name>A0A0C2JLD4_9ACTN</name>
<dbReference type="RefSeq" id="WP_040271402.1">
    <property type="nucleotide sequence ID" value="NZ_JROO01000009.1"/>
</dbReference>
<gene>
    <name evidence="2" type="ORF">LP52_06045</name>
</gene>
<organism evidence="2 3">
    <name type="scientific">Streptomonospora alba</name>
    <dbReference type="NCBI Taxonomy" id="183763"/>
    <lineage>
        <taxon>Bacteria</taxon>
        <taxon>Bacillati</taxon>
        <taxon>Actinomycetota</taxon>
        <taxon>Actinomycetes</taxon>
        <taxon>Streptosporangiales</taxon>
        <taxon>Nocardiopsidaceae</taxon>
        <taxon>Streptomonospora</taxon>
    </lineage>
</organism>
<evidence type="ECO:0000313" key="3">
    <source>
        <dbReference type="Proteomes" id="UP000031675"/>
    </source>
</evidence>
<dbReference type="EMBL" id="JROO01000009">
    <property type="protein sequence ID" value="KIH99760.1"/>
    <property type="molecule type" value="Genomic_DNA"/>
</dbReference>
<dbReference type="SUPFAM" id="SSF53850">
    <property type="entry name" value="Periplasmic binding protein-like II"/>
    <property type="match status" value="1"/>
</dbReference>
<dbReference type="Gene3D" id="3.40.190.10">
    <property type="entry name" value="Periplasmic binding protein-like II"/>
    <property type="match status" value="1"/>
</dbReference>